<evidence type="ECO:0000313" key="1">
    <source>
        <dbReference type="EMBL" id="ABO48875.1"/>
    </source>
</evidence>
<dbReference type="EMBL" id="CP000612">
    <property type="protein sequence ID" value="ABO48875.1"/>
    <property type="molecule type" value="Genomic_DNA"/>
</dbReference>
<organism evidence="1 2">
    <name type="scientific">Desulforamulus reducens (strain ATCC BAA-1160 / DSM 100696 / MI-1)</name>
    <name type="common">Desulfotomaculum reducens</name>
    <dbReference type="NCBI Taxonomy" id="349161"/>
    <lineage>
        <taxon>Bacteria</taxon>
        <taxon>Bacillati</taxon>
        <taxon>Bacillota</taxon>
        <taxon>Clostridia</taxon>
        <taxon>Eubacteriales</taxon>
        <taxon>Peptococcaceae</taxon>
        <taxon>Desulforamulus</taxon>
    </lineage>
</organism>
<proteinExistence type="predicted"/>
<keyword evidence="2" id="KW-1185">Reference proteome</keyword>
<dbReference type="RefSeq" id="WP_011876713.1">
    <property type="nucleotide sequence ID" value="NC_009253.1"/>
</dbReference>
<dbReference type="KEGG" id="drm:Dred_0327"/>
<gene>
    <name evidence="1" type="ordered locus">Dred_0327</name>
</gene>
<sequence>MKSNLQEYNERLRRIEEQKSAGKIKLWHLMNHEERISVMRLLYIKENLLEEDIAHLLETEPTELQKFRRRQGTLFFQKPHPE</sequence>
<dbReference type="Proteomes" id="UP000001556">
    <property type="component" value="Chromosome"/>
</dbReference>
<reference evidence="1 2" key="1">
    <citation type="submission" date="2007-03" db="EMBL/GenBank/DDBJ databases">
        <title>Complete sequence of Desulfotomaculum reducens MI-1.</title>
        <authorList>
            <consortium name="US DOE Joint Genome Institute"/>
            <person name="Copeland A."/>
            <person name="Lucas S."/>
            <person name="Lapidus A."/>
            <person name="Barry K."/>
            <person name="Detter J.C."/>
            <person name="Glavina del Rio T."/>
            <person name="Hammon N."/>
            <person name="Israni S."/>
            <person name="Dalin E."/>
            <person name="Tice H."/>
            <person name="Pitluck S."/>
            <person name="Sims D."/>
            <person name="Brettin T."/>
            <person name="Bruce D."/>
            <person name="Han C."/>
            <person name="Tapia R."/>
            <person name="Schmutz J."/>
            <person name="Larimer F."/>
            <person name="Land M."/>
            <person name="Hauser L."/>
            <person name="Kyrpides N."/>
            <person name="Kim E."/>
            <person name="Tebo B.M."/>
            <person name="Richardson P."/>
        </authorList>
    </citation>
    <scope>NUCLEOTIDE SEQUENCE [LARGE SCALE GENOMIC DNA]</scope>
    <source>
        <strain evidence="1 2">MI-1</strain>
    </source>
</reference>
<protein>
    <submittedName>
        <fullName evidence="1">Uncharacterized protein</fullName>
    </submittedName>
</protein>
<evidence type="ECO:0000313" key="2">
    <source>
        <dbReference type="Proteomes" id="UP000001556"/>
    </source>
</evidence>
<dbReference type="AlphaFoldDB" id="A4J1C2"/>
<accession>A4J1C2</accession>
<name>A4J1C2_DESRM</name>
<dbReference type="HOGENOM" id="CLU_2552767_0_0_9"/>